<dbReference type="InterPro" id="IPR009057">
    <property type="entry name" value="Homeodomain-like_sf"/>
</dbReference>
<dbReference type="EMBL" id="JAAVJB010000107">
    <property type="protein sequence ID" value="NJP67392.1"/>
    <property type="molecule type" value="Genomic_DNA"/>
</dbReference>
<keyword evidence="8" id="KW-1185">Reference proteome</keyword>
<keyword evidence="2 4" id="KW-0238">DNA-binding</keyword>
<evidence type="ECO:0000313" key="8">
    <source>
        <dbReference type="Proteomes" id="UP000746503"/>
    </source>
</evidence>
<protein>
    <submittedName>
        <fullName evidence="7">Helix-turn-helix transcriptional regulator</fullName>
    </submittedName>
</protein>
<keyword evidence="3" id="KW-0804">Transcription</keyword>
<evidence type="ECO:0000256" key="3">
    <source>
        <dbReference type="ARBA" id="ARBA00023163"/>
    </source>
</evidence>
<feature type="region of interest" description="Disordered" evidence="5">
    <location>
        <begin position="1"/>
        <end position="89"/>
    </location>
</feature>
<dbReference type="PANTHER" id="PTHR30055">
    <property type="entry name" value="HTH-TYPE TRANSCRIPTIONAL REGULATOR RUTR"/>
    <property type="match status" value="1"/>
</dbReference>
<feature type="region of interest" description="Disordered" evidence="5">
    <location>
        <begin position="210"/>
        <end position="271"/>
    </location>
</feature>
<sequence length="338" mass="35310">MFVRRRSGGAALRRRVGCRSGGRRRCRNRGETGMRSQEAQERSASGAGRRGRPARGPEGRDDCSVSGEGSRAGRPGAAARPGGGSALRTDARRNLRHVLDAARDVFGEQGYEAPVEEVARRARVGVGTVYRRFPNKEALVRYVTELETRRLVERALSSLSEPAEPWTALEGFVRFASSARSGRLLPELFAAGVGLGVPAAHTAGTAATDAAGGAAAGGGRGGAESAAERVPQPRAAREDLDDPPGSPAAVAPPGPADEPADEPAADSAPEQTDELLELLSRLVERARLAGQLRSDAAVADVLLVIATAPPPVADTVHRAALSARLLDILLQGLRPARS</sequence>
<dbReference type="InterPro" id="IPR001647">
    <property type="entry name" value="HTH_TetR"/>
</dbReference>
<dbReference type="SUPFAM" id="SSF46689">
    <property type="entry name" value="Homeodomain-like"/>
    <property type="match status" value="1"/>
</dbReference>
<evidence type="ECO:0000256" key="1">
    <source>
        <dbReference type="ARBA" id="ARBA00023015"/>
    </source>
</evidence>
<dbReference type="InterPro" id="IPR049445">
    <property type="entry name" value="TetR_SbtR-like_C"/>
</dbReference>
<dbReference type="PANTHER" id="PTHR30055:SF234">
    <property type="entry name" value="HTH-TYPE TRANSCRIPTIONAL REGULATOR BETI"/>
    <property type="match status" value="1"/>
</dbReference>
<dbReference type="PROSITE" id="PS50977">
    <property type="entry name" value="HTH_TETR_2"/>
    <property type="match status" value="1"/>
</dbReference>
<dbReference type="Pfam" id="PF21597">
    <property type="entry name" value="TetR_C_43"/>
    <property type="match status" value="1"/>
</dbReference>
<name>A0ABX1ASY4_9ACTN</name>
<evidence type="ECO:0000313" key="7">
    <source>
        <dbReference type="EMBL" id="NJP67392.1"/>
    </source>
</evidence>
<dbReference type="Pfam" id="PF00440">
    <property type="entry name" value="TetR_N"/>
    <property type="match status" value="1"/>
</dbReference>
<accession>A0ABX1ASY4</accession>
<gene>
    <name evidence="7" type="ORF">HCJ92_14050</name>
</gene>
<comment type="caution">
    <text evidence="7">The sequence shown here is derived from an EMBL/GenBank/DDBJ whole genome shotgun (WGS) entry which is preliminary data.</text>
</comment>
<feature type="compositionally biased region" description="Pro residues" evidence="5">
    <location>
        <begin position="244"/>
        <end position="256"/>
    </location>
</feature>
<feature type="domain" description="HTH tetR-type" evidence="6">
    <location>
        <begin position="92"/>
        <end position="151"/>
    </location>
</feature>
<feature type="compositionally biased region" description="Basic residues" evidence="5">
    <location>
        <begin position="1"/>
        <end position="27"/>
    </location>
</feature>
<dbReference type="InterPro" id="IPR036271">
    <property type="entry name" value="Tet_transcr_reg_TetR-rel_C_sf"/>
</dbReference>
<proteinExistence type="predicted"/>
<keyword evidence="1" id="KW-0805">Transcription regulation</keyword>
<evidence type="ECO:0000259" key="6">
    <source>
        <dbReference type="PROSITE" id="PS50977"/>
    </source>
</evidence>
<dbReference type="Proteomes" id="UP000746503">
    <property type="component" value="Unassembled WGS sequence"/>
</dbReference>
<evidence type="ECO:0000256" key="2">
    <source>
        <dbReference type="ARBA" id="ARBA00023125"/>
    </source>
</evidence>
<evidence type="ECO:0000256" key="4">
    <source>
        <dbReference type="PROSITE-ProRule" id="PRU00335"/>
    </source>
</evidence>
<reference evidence="7 8" key="1">
    <citation type="submission" date="2020-03" db="EMBL/GenBank/DDBJ databases">
        <title>Draft genome of Streptomyces sp. ventii, isolated from the Axial Seamount in the Pacific Ocean, and resequencing of the two type strains Streptomyces lonarensis strain NCL 716 and Streptomyces bohaiensis strain 11A07.</title>
        <authorList>
            <person name="Loughran R.M."/>
            <person name="Pfannmuller K.M."/>
            <person name="Wasson B.J."/>
            <person name="Deadmond M.C."/>
            <person name="Paddock B.E."/>
            <person name="Koyack M.J."/>
            <person name="Gallegos D.A."/>
            <person name="Mitchell E.A."/>
            <person name="Ushijima B."/>
            <person name="Saw J.H."/>
            <person name="Mcphail K.L."/>
            <person name="Videau P."/>
        </authorList>
    </citation>
    <scope>NUCLEOTIDE SEQUENCE [LARGE SCALE GENOMIC DNA]</scope>
    <source>
        <strain evidence="8">5675061</strain>
    </source>
</reference>
<dbReference type="PRINTS" id="PR00455">
    <property type="entry name" value="HTHTETR"/>
</dbReference>
<feature type="DNA-binding region" description="H-T-H motif" evidence="4">
    <location>
        <begin position="114"/>
        <end position="133"/>
    </location>
</feature>
<dbReference type="InterPro" id="IPR050109">
    <property type="entry name" value="HTH-type_TetR-like_transc_reg"/>
</dbReference>
<organism evidence="7 8">
    <name type="scientific">Streptomyces spiramenti</name>
    <dbReference type="NCBI Taxonomy" id="2720606"/>
    <lineage>
        <taxon>Bacteria</taxon>
        <taxon>Bacillati</taxon>
        <taxon>Actinomycetota</taxon>
        <taxon>Actinomycetes</taxon>
        <taxon>Kitasatosporales</taxon>
        <taxon>Streptomycetaceae</taxon>
        <taxon>Streptomyces</taxon>
    </lineage>
</organism>
<feature type="compositionally biased region" description="Low complexity" evidence="5">
    <location>
        <begin position="66"/>
        <end position="80"/>
    </location>
</feature>
<dbReference type="SUPFAM" id="SSF48498">
    <property type="entry name" value="Tetracyclin repressor-like, C-terminal domain"/>
    <property type="match status" value="1"/>
</dbReference>
<dbReference type="Gene3D" id="1.10.357.10">
    <property type="entry name" value="Tetracycline Repressor, domain 2"/>
    <property type="match status" value="2"/>
</dbReference>
<evidence type="ECO:0000256" key="5">
    <source>
        <dbReference type="SAM" id="MobiDB-lite"/>
    </source>
</evidence>